<keyword evidence="5 6" id="KW-0234">DNA repair</keyword>
<keyword evidence="6" id="KW-0378">Hydrolase</keyword>
<keyword evidence="2 6" id="KW-0805">Transcription regulation</keyword>
<keyword evidence="6" id="KW-0547">Nucleotide-binding</keyword>
<dbReference type="EC" id="3.6.4.12" evidence="6"/>
<evidence type="ECO:0000256" key="3">
    <source>
        <dbReference type="ARBA" id="ARBA00023159"/>
    </source>
</evidence>
<evidence type="ECO:0000256" key="4">
    <source>
        <dbReference type="ARBA" id="ARBA00023163"/>
    </source>
</evidence>
<dbReference type="PANTHER" id="PTHR11093">
    <property type="entry name" value="RUVB-RELATED REPTIN AND PONTIN"/>
    <property type="match status" value="1"/>
</dbReference>
<keyword evidence="6" id="KW-0347">Helicase</keyword>
<comment type="similarity">
    <text evidence="6">Belongs to the RuvB family.</text>
</comment>
<dbReference type="GO" id="GO:0005524">
    <property type="term" value="F:ATP binding"/>
    <property type="evidence" value="ECO:0007669"/>
    <property type="project" value="UniProtKB-KW"/>
</dbReference>
<gene>
    <name evidence="8" type="ORF">JVT61DRAFT_3494</name>
</gene>
<organism evidence="8 9">
    <name type="scientific">Boletus reticuloceps</name>
    <dbReference type="NCBI Taxonomy" id="495285"/>
    <lineage>
        <taxon>Eukaryota</taxon>
        <taxon>Fungi</taxon>
        <taxon>Dikarya</taxon>
        <taxon>Basidiomycota</taxon>
        <taxon>Agaricomycotina</taxon>
        <taxon>Agaricomycetes</taxon>
        <taxon>Agaricomycetidae</taxon>
        <taxon>Boletales</taxon>
        <taxon>Boletineae</taxon>
        <taxon>Boletaceae</taxon>
        <taxon>Boletoideae</taxon>
        <taxon>Boletus</taxon>
    </lineage>
</organism>
<evidence type="ECO:0000256" key="6">
    <source>
        <dbReference type="RuleBase" id="RU363048"/>
    </source>
</evidence>
<keyword evidence="1 6" id="KW-0227">DNA damage</keyword>
<protein>
    <recommendedName>
        <fullName evidence="6">RuvB-like helicase</fullName>
        <ecNumber evidence="6">3.6.4.12</ecNumber>
    </recommendedName>
</protein>
<evidence type="ECO:0000256" key="1">
    <source>
        <dbReference type="ARBA" id="ARBA00022763"/>
    </source>
</evidence>
<sequence length="104" mass="11695">MVGSEVYSTEVKMTEVLAETLRRAIGLQIKETKEMCEGEVTELTPTEFENPPSGLWQDGVPRHRWPQNCQKLWLDPTTLYEAILKGKNVVGDVIYVKASMGAVK</sequence>
<dbReference type="InterPro" id="IPR027238">
    <property type="entry name" value="RuvB-like"/>
</dbReference>
<evidence type="ECO:0000259" key="7">
    <source>
        <dbReference type="Pfam" id="PF06068"/>
    </source>
</evidence>
<keyword evidence="9" id="KW-1185">Reference proteome</keyword>
<name>A0A8I3A9M0_9AGAM</name>
<dbReference type="Pfam" id="PF06068">
    <property type="entry name" value="TIP49"/>
    <property type="match status" value="1"/>
</dbReference>
<dbReference type="AlphaFoldDB" id="A0A8I3A9M0"/>
<dbReference type="GO" id="GO:0005634">
    <property type="term" value="C:nucleus"/>
    <property type="evidence" value="ECO:0007669"/>
    <property type="project" value="UniProtKB-SubCell"/>
</dbReference>
<keyword evidence="6" id="KW-0539">Nucleus</keyword>
<evidence type="ECO:0000313" key="8">
    <source>
        <dbReference type="EMBL" id="KAG6375273.1"/>
    </source>
</evidence>
<keyword evidence="4 6" id="KW-0804">Transcription</keyword>
<dbReference type="Proteomes" id="UP000683000">
    <property type="component" value="Unassembled WGS sequence"/>
</dbReference>
<comment type="catalytic activity">
    <reaction evidence="6">
        <text>ATP + H2O = ADP + phosphate + H(+)</text>
        <dbReference type="Rhea" id="RHEA:13065"/>
        <dbReference type="ChEBI" id="CHEBI:15377"/>
        <dbReference type="ChEBI" id="CHEBI:15378"/>
        <dbReference type="ChEBI" id="CHEBI:30616"/>
        <dbReference type="ChEBI" id="CHEBI:43474"/>
        <dbReference type="ChEBI" id="CHEBI:456216"/>
        <dbReference type="EC" id="3.6.4.12"/>
    </reaction>
</comment>
<keyword evidence="6" id="KW-0156">Chromatin regulator</keyword>
<reference evidence="8" key="1">
    <citation type="submission" date="2021-03" db="EMBL/GenBank/DDBJ databases">
        <title>Evolutionary innovations through gain and loss of genes in the ectomycorrhizal Boletales.</title>
        <authorList>
            <person name="Wu G."/>
            <person name="Miyauchi S."/>
            <person name="Morin E."/>
            <person name="Yang Z.-L."/>
            <person name="Xu J."/>
            <person name="Martin F.M."/>
        </authorList>
    </citation>
    <scope>NUCLEOTIDE SEQUENCE</scope>
    <source>
        <strain evidence="8">BR01</strain>
    </source>
</reference>
<evidence type="ECO:0000313" key="9">
    <source>
        <dbReference type="Proteomes" id="UP000683000"/>
    </source>
</evidence>
<dbReference type="GO" id="GO:0006325">
    <property type="term" value="P:chromatin organization"/>
    <property type="evidence" value="ECO:0007669"/>
    <property type="project" value="UniProtKB-KW"/>
</dbReference>
<comment type="subcellular location">
    <subcellularLocation>
        <location evidence="6">Nucleus</location>
    </subcellularLocation>
</comment>
<dbReference type="GO" id="GO:0003678">
    <property type="term" value="F:DNA helicase activity"/>
    <property type="evidence" value="ECO:0007669"/>
    <property type="project" value="UniProtKB-EC"/>
</dbReference>
<keyword evidence="3" id="KW-0010">Activator</keyword>
<feature type="domain" description="TIP49 P-loop" evidence="7">
    <location>
        <begin position="1"/>
        <end position="104"/>
    </location>
</feature>
<dbReference type="InterPro" id="IPR042487">
    <property type="entry name" value="RuvBL1/2_DNA/RNA_bd_dom"/>
</dbReference>
<evidence type="ECO:0000256" key="5">
    <source>
        <dbReference type="ARBA" id="ARBA00023204"/>
    </source>
</evidence>
<comment type="function">
    <text evidence="6">DNA helicase participates in several chromatin remodeling complexes, including the SWR1 and the INO80 complexes.</text>
</comment>
<dbReference type="GO" id="GO:0006281">
    <property type="term" value="P:DNA repair"/>
    <property type="evidence" value="ECO:0007669"/>
    <property type="project" value="UniProtKB-KW"/>
</dbReference>
<accession>A0A8I3A9M0</accession>
<evidence type="ECO:0000256" key="2">
    <source>
        <dbReference type="ARBA" id="ARBA00023015"/>
    </source>
</evidence>
<proteinExistence type="inferred from homology"/>
<dbReference type="OrthoDB" id="10060499at2759"/>
<dbReference type="GO" id="GO:0016787">
    <property type="term" value="F:hydrolase activity"/>
    <property type="evidence" value="ECO:0007669"/>
    <property type="project" value="UniProtKB-KW"/>
</dbReference>
<comment type="caution">
    <text evidence="8">The sequence shown here is derived from an EMBL/GenBank/DDBJ whole genome shotgun (WGS) entry which is preliminary data.</text>
</comment>
<dbReference type="Gene3D" id="2.40.50.360">
    <property type="entry name" value="RuvB-like helicase, domain II"/>
    <property type="match status" value="1"/>
</dbReference>
<dbReference type="EMBL" id="JAGFBS010000015">
    <property type="protein sequence ID" value="KAG6375273.1"/>
    <property type="molecule type" value="Genomic_DNA"/>
</dbReference>
<dbReference type="InterPro" id="IPR010339">
    <property type="entry name" value="TIP49_P-loop"/>
</dbReference>
<keyword evidence="6" id="KW-0067">ATP-binding</keyword>